<reference evidence="8 9" key="1">
    <citation type="submission" date="2020-08" db="EMBL/GenBank/DDBJ databases">
        <title>A Genomic Blueprint of the Chicken Gut Microbiome.</title>
        <authorList>
            <person name="Gilroy R."/>
            <person name="Ravi A."/>
            <person name="Getino M."/>
            <person name="Pursley I."/>
            <person name="Horton D.L."/>
            <person name="Alikhan N.-F."/>
            <person name="Baker D."/>
            <person name="Gharbi K."/>
            <person name="Hall N."/>
            <person name="Watson M."/>
            <person name="Adriaenssens E.M."/>
            <person name="Foster-Nyarko E."/>
            <person name="Jarju S."/>
            <person name="Secka A."/>
            <person name="Antonio M."/>
            <person name="Oren A."/>
            <person name="Chaudhuri R."/>
            <person name="La Ragione R.M."/>
            <person name="Hildebrand F."/>
            <person name="Pallen M.J."/>
        </authorList>
    </citation>
    <scope>NUCLEOTIDE SEQUENCE [LARGE SCALE GENOMIC DNA]</scope>
    <source>
        <strain evidence="8 9">Re31</strain>
    </source>
</reference>
<proteinExistence type="inferred from homology"/>
<evidence type="ECO:0000256" key="2">
    <source>
        <dbReference type="ARBA" id="ARBA00022692"/>
    </source>
</evidence>
<organism evidence="8 9">
    <name type="scientific">Ureibacillus galli</name>
    <dbReference type="NCBI Taxonomy" id="2762222"/>
    <lineage>
        <taxon>Bacteria</taxon>
        <taxon>Bacillati</taxon>
        <taxon>Bacillota</taxon>
        <taxon>Bacilli</taxon>
        <taxon>Bacillales</taxon>
        <taxon>Caryophanaceae</taxon>
        <taxon>Ureibacillus</taxon>
    </lineage>
</organism>
<dbReference type="HAMAP" id="MF_02065">
    <property type="entry name" value="MltG"/>
    <property type="match status" value="1"/>
</dbReference>
<dbReference type="NCBIfam" id="TIGR00247">
    <property type="entry name" value="endolytic transglycosylase MltG"/>
    <property type="match status" value="1"/>
</dbReference>
<feature type="transmembrane region" description="Helical" evidence="7">
    <location>
        <begin position="27"/>
        <end position="50"/>
    </location>
</feature>
<dbReference type="PANTHER" id="PTHR30518:SF2">
    <property type="entry name" value="ENDOLYTIC MUREIN TRANSGLYCOSYLASE"/>
    <property type="match status" value="1"/>
</dbReference>
<evidence type="ECO:0000256" key="7">
    <source>
        <dbReference type="HAMAP-Rule" id="MF_02065"/>
    </source>
</evidence>
<accession>A0ABR8XG67</accession>
<evidence type="ECO:0000256" key="5">
    <source>
        <dbReference type="ARBA" id="ARBA00023239"/>
    </source>
</evidence>
<dbReference type="Proteomes" id="UP000640930">
    <property type="component" value="Unassembled WGS sequence"/>
</dbReference>
<comment type="caution">
    <text evidence="8">The sequence shown here is derived from an EMBL/GenBank/DDBJ whole genome shotgun (WGS) entry which is preliminary data.</text>
</comment>
<keyword evidence="5 7" id="KW-0456">Lyase</keyword>
<evidence type="ECO:0000256" key="4">
    <source>
        <dbReference type="ARBA" id="ARBA00023136"/>
    </source>
</evidence>
<evidence type="ECO:0000256" key="6">
    <source>
        <dbReference type="ARBA" id="ARBA00023316"/>
    </source>
</evidence>
<evidence type="ECO:0000313" key="9">
    <source>
        <dbReference type="Proteomes" id="UP000640930"/>
    </source>
</evidence>
<feature type="site" description="Important for catalytic activity" evidence="7">
    <location>
        <position position="259"/>
    </location>
</feature>
<keyword evidence="1 7" id="KW-1003">Cell membrane</keyword>
<keyword evidence="4 7" id="KW-0472">Membrane</keyword>
<keyword evidence="3 7" id="KW-1133">Transmembrane helix</keyword>
<keyword evidence="9" id="KW-1185">Reference proteome</keyword>
<comment type="subcellular location">
    <subcellularLocation>
        <location evidence="7">Cell membrane</location>
        <topology evidence="7">Single-pass membrane protein</topology>
    </subcellularLocation>
</comment>
<dbReference type="Gene3D" id="3.30.160.60">
    <property type="entry name" value="Classic Zinc Finger"/>
    <property type="match status" value="1"/>
</dbReference>
<comment type="similarity">
    <text evidence="7">Belongs to the transglycosylase MltG family.</text>
</comment>
<gene>
    <name evidence="7 8" type="primary">mltG</name>
    <name evidence="8" type="ORF">H9636_16370</name>
</gene>
<evidence type="ECO:0000256" key="1">
    <source>
        <dbReference type="ARBA" id="ARBA00022475"/>
    </source>
</evidence>
<dbReference type="PANTHER" id="PTHR30518">
    <property type="entry name" value="ENDOLYTIC MUREIN TRANSGLYCOSYLASE"/>
    <property type="match status" value="1"/>
</dbReference>
<protein>
    <recommendedName>
        <fullName evidence="7">Endolytic murein transglycosylase</fullName>
        <ecNumber evidence="7">4.2.2.29</ecNumber>
    </recommendedName>
    <alternativeName>
        <fullName evidence="7">Peptidoglycan lytic transglycosylase</fullName>
    </alternativeName>
    <alternativeName>
        <fullName evidence="7">Peptidoglycan polymerization terminase</fullName>
    </alternativeName>
</protein>
<evidence type="ECO:0000256" key="3">
    <source>
        <dbReference type="ARBA" id="ARBA00022989"/>
    </source>
</evidence>
<dbReference type="Gene3D" id="3.30.1490.480">
    <property type="entry name" value="Endolytic murein transglycosylase"/>
    <property type="match status" value="1"/>
</dbReference>
<comment type="catalytic activity">
    <reaction evidence="7">
        <text>a peptidoglycan chain = a peptidoglycan chain with N-acetyl-1,6-anhydromuramyl-[peptide] at the reducing end + a peptidoglycan chain with N-acetylglucosamine at the non-reducing end.</text>
        <dbReference type="EC" id="4.2.2.29"/>
    </reaction>
</comment>
<dbReference type="EMBL" id="JACSQA010000033">
    <property type="protein sequence ID" value="MBD8028224.1"/>
    <property type="molecule type" value="Genomic_DNA"/>
</dbReference>
<keyword evidence="6 7" id="KW-0961">Cell wall biogenesis/degradation</keyword>
<keyword evidence="2 7" id="KW-0812">Transmembrane</keyword>
<dbReference type="InterPro" id="IPR003770">
    <property type="entry name" value="MLTG-like"/>
</dbReference>
<dbReference type="RefSeq" id="WP_191708639.1">
    <property type="nucleotide sequence ID" value="NZ_JACSQA010000033.1"/>
</dbReference>
<dbReference type="Pfam" id="PF02618">
    <property type="entry name" value="YceG"/>
    <property type="match status" value="1"/>
</dbReference>
<sequence length="373" mass="42502">MDSESKKQKMIEKLNVRKSEGKVVRRIVTIVTLAILLIVAVVGVGGYFYVKSAMKPIDPEATAEIEVEIPMGSGITLISSILEEKNVIKDARVFKYYTKFKNATNFQAGNYVMTQAMTFDEIIESLKTGKVYREPIFTITVPEGLTLDQISEIVEKHTDYTAEQFMERVTNKEFIQNMMGSFPDLITDEVFNEKIRFALEGYLYPATYSFYEENPSLDDIIKMMISQTNDIVVEYRALLEEKHMTPHQLLTFASLLEEEATAQTDRATIASVFYNRLEADMPLQTDPTVLYALGSHKERVLYEDLEVDNPYNTYKIQGLPPGPIANAGKISIESALSPTDTDYLYFLADKEGNNHFAKTYDEHLKNIDQYLEQ</sequence>
<dbReference type="CDD" id="cd08010">
    <property type="entry name" value="MltG_like"/>
    <property type="match status" value="1"/>
</dbReference>
<name>A0ABR8XG67_9BACL</name>
<evidence type="ECO:0000313" key="8">
    <source>
        <dbReference type="EMBL" id="MBD8028224.1"/>
    </source>
</evidence>
<comment type="function">
    <text evidence="7">Functions as a peptidoglycan terminase that cleaves nascent peptidoglycan strands endolytically to terminate their elongation.</text>
</comment>
<dbReference type="EC" id="4.2.2.29" evidence="7"/>